<gene>
    <name evidence="2" type="ORF">OCV88_15690</name>
</gene>
<accession>A0ABT2TND7</accession>
<name>A0ABT2TND7_9FIRM</name>
<keyword evidence="3" id="KW-1185">Reference proteome</keyword>
<sequence>MKLKRAEKIWLISVIIFFFLYNLPFFPAYYHPKATIIHMILTIIPLWTVVYFGLFKMCRIFKLKKKEGE</sequence>
<feature type="transmembrane region" description="Helical" evidence="1">
    <location>
        <begin position="36"/>
        <end position="55"/>
    </location>
</feature>
<dbReference type="EMBL" id="JAOQJQ010000010">
    <property type="protein sequence ID" value="MCU6763748.1"/>
    <property type="molecule type" value="Genomic_DNA"/>
</dbReference>
<dbReference type="RefSeq" id="WP_158426388.1">
    <property type="nucleotide sequence ID" value="NZ_JAOQJQ010000010.1"/>
</dbReference>
<protein>
    <submittedName>
        <fullName evidence="2">Uncharacterized protein</fullName>
    </submittedName>
</protein>
<keyword evidence="1" id="KW-0812">Transmembrane</keyword>
<keyword evidence="1" id="KW-1133">Transmembrane helix</keyword>
<evidence type="ECO:0000256" key="1">
    <source>
        <dbReference type="SAM" id="Phobius"/>
    </source>
</evidence>
<proteinExistence type="predicted"/>
<organism evidence="2 3">
    <name type="scientific">Brotonthovivens ammoniilytica</name>
    <dbReference type="NCBI Taxonomy" id="2981725"/>
    <lineage>
        <taxon>Bacteria</taxon>
        <taxon>Bacillati</taxon>
        <taxon>Bacillota</taxon>
        <taxon>Clostridia</taxon>
        <taxon>Lachnospirales</taxon>
        <taxon>Lachnospiraceae</taxon>
        <taxon>Brotonthovivens</taxon>
    </lineage>
</organism>
<keyword evidence="1" id="KW-0472">Membrane</keyword>
<evidence type="ECO:0000313" key="2">
    <source>
        <dbReference type="EMBL" id="MCU6763748.1"/>
    </source>
</evidence>
<dbReference type="Proteomes" id="UP001652442">
    <property type="component" value="Unassembled WGS sequence"/>
</dbReference>
<feature type="transmembrane region" description="Helical" evidence="1">
    <location>
        <begin position="9"/>
        <end position="30"/>
    </location>
</feature>
<reference evidence="2 3" key="1">
    <citation type="journal article" date="2021" name="ISME Commun">
        <title>Automated analysis of genomic sequences facilitates high-throughput and comprehensive description of bacteria.</title>
        <authorList>
            <person name="Hitch T.C.A."/>
        </authorList>
    </citation>
    <scope>NUCLEOTIDE SEQUENCE [LARGE SCALE GENOMIC DNA]</scope>
    <source>
        <strain evidence="2 3">Sanger_109</strain>
    </source>
</reference>
<evidence type="ECO:0000313" key="3">
    <source>
        <dbReference type="Proteomes" id="UP001652442"/>
    </source>
</evidence>
<comment type="caution">
    <text evidence="2">The sequence shown here is derived from an EMBL/GenBank/DDBJ whole genome shotgun (WGS) entry which is preliminary data.</text>
</comment>